<comment type="similarity">
    <text evidence="4">Belongs to the small GTPase superfamily. Rho family.</text>
</comment>
<keyword evidence="17" id="KW-1185">Reference proteome</keyword>
<dbReference type="KEGG" id="eiv:EIN_281300"/>
<evidence type="ECO:0000313" key="17">
    <source>
        <dbReference type="Proteomes" id="UP000014680"/>
    </source>
</evidence>
<keyword evidence="7" id="KW-0479">Metal-binding</keyword>
<dbReference type="GeneID" id="14884794"/>
<dbReference type="SMART" id="SM00174">
    <property type="entry name" value="RHO"/>
    <property type="match status" value="1"/>
</dbReference>
<evidence type="ECO:0000256" key="13">
    <source>
        <dbReference type="ARBA" id="ARBA00023212"/>
    </source>
</evidence>
<evidence type="ECO:0000256" key="2">
    <source>
        <dbReference type="ARBA" id="ARBA00004236"/>
    </source>
</evidence>
<evidence type="ECO:0000256" key="10">
    <source>
        <dbReference type="ARBA" id="ARBA00022842"/>
    </source>
</evidence>
<keyword evidence="11" id="KW-0342">GTP-binding</keyword>
<evidence type="ECO:0000256" key="14">
    <source>
        <dbReference type="ARBA" id="ARBA00046278"/>
    </source>
</evidence>
<dbReference type="PANTHER" id="PTHR24072">
    <property type="entry name" value="RHO FAMILY GTPASE"/>
    <property type="match status" value="1"/>
</dbReference>
<evidence type="ECO:0000256" key="5">
    <source>
        <dbReference type="ARBA" id="ARBA00011984"/>
    </source>
</evidence>
<dbReference type="OrthoDB" id="8830751at2759"/>
<dbReference type="EMBL" id="KB207030">
    <property type="protein sequence ID" value="ELP85769.1"/>
    <property type="molecule type" value="Genomic_DNA"/>
</dbReference>
<dbReference type="GO" id="GO:0046872">
    <property type="term" value="F:metal ion binding"/>
    <property type="evidence" value="ECO:0007669"/>
    <property type="project" value="UniProtKB-KW"/>
</dbReference>
<evidence type="ECO:0000256" key="12">
    <source>
        <dbReference type="ARBA" id="ARBA00023136"/>
    </source>
</evidence>
<comment type="subcellular location">
    <subcellularLocation>
        <location evidence="2">Cell membrane</location>
    </subcellularLocation>
    <subcellularLocation>
        <location evidence="3">Cytoplasm</location>
        <location evidence="3">Cytoskeleton</location>
    </subcellularLocation>
    <subcellularLocation>
        <location evidence="14">Endomembrane system</location>
        <topology evidence="14">Lipid-anchor</topology>
        <orientation evidence="14">Cytoplasmic side</orientation>
    </subcellularLocation>
</comment>
<evidence type="ECO:0000256" key="1">
    <source>
        <dbReference type="ARBA" id="ARBA00001946"/>
    </source>
</evidence>
<keyword evidence="6" id="KW-1003">Cell membrane</keyword>
<evidence type="ECO:0000313" key="16">
    <source>
        <dbReference type="EMBL" id="ELP85769.1"/>
    </source>
</evidence>
<evidence type="ECO:0000256" key="11">
    <source>
        <dbReference type="ARBA" id="ARBA00023134"/>
    </source>
</evidence>
<dbReference type="GO" id="GO:0005525">
    <property type="term" value="F:GTP binding"/>
    <property type="evidence" value="ECO:0007669"/>
    <property type="project" value="UniProtKB-KW"/>
</dbReference>
<dbReference type="NCBIfam" id="TIGR00231">
    <property type="entry name" value="small_GTP"/>
    <property type="match status" value="1"/>
</dbReference>
<dbReference type="InterPro" id="IPR001806">
    <property type="entry name" value="Small_GTPase"/>
</dbReference>
<dbReference type="GO" id="GO:0007264">
    <property type="term" value="P:small GTPase-mediated signal transduction"/>
    <property type="evidence" value="ECO:0007669"/>
    <property type="project" value="InterPro"/>
</dbReference>
<dbReference type="OMA" id="HKWIAEV"/>
<evidence type="ECO:0000256" key="9">
    <source>
        <dbReference type="ARBA" id="ARBA00022801"/>
    </source>
</evidence>
<dbReference type="PRINTS" id="PR00449">
    <property type="entry name" value="RASTRNSFRMNG"/>
</dbReference>
<dbReference type="GO" id="GO:0005856">
    <property type="term" value="C:cytoskeleton"/>
    <property type="evidence" value="ECO:0007669"/>
    <property type="project" value="UniProtKB-SubCell"/>
</dbReference>
<sequence length="256" mass="29593">MSKNNKINKVIKIGLVGDGAVGKTTFLLSYTAQSFLTEYTPTIFDNFCQIESVGNDVFNVSLWDTAGQDEYSTYRAGCYSNCSFDVFLLCFSVVQRSSFKNIKNKWILELKKNAPSVPVIVVGTQTDLRNEKDKEHISKKEVCFRLNNTQGEKMAKELKAKRYVECSSKSYETTHDVVLAAIDDYLDKEKEMVAKIKKQYKKEIEEEEKMMKIMKKELEKQRAQEEKEKKEADKKEEKKDAAPPKEEKKETKEQQQ</sequence>
<dbReference type="GO" id="GO:0012505">
    <property type="term" value="C:endomembrane system"/>
    <property type="evidence" value="ECO:0007669"/>
    <property type="project" value="UniProtKB-SubCell"/>
</dbReference>
<evidence type="ECO:0000256" key="8">
    <source>
        <dbReference type="ARBA" id="ARBA00022741"/>
    </source>
</evidence>
<dbReference type="SMART" id="SM00176">
    <property type="entry name" value="RAN"/>
    <property type="match status" value="1"/>
</dbReference>
<gene>
    <name evidence="16" type="ORF">EIN_281300</name>
</gene>
<dbReference type="RefSeq" id="XP_004185115.1">
    <property type="nucleotide sequence ID" value="XM_004185067.1"/>
</dbReference>
<dbReference type="GO" id="GO:0003925">
    <property type="term" value="F:G protein activity"/>
    <property type="evidence" value="ECO:0007669"/>
    <property type="project" value="UniProtKB-EC"/>
</dbReference>
<feature type="region of interest" description="Disordered" evidence="15">
    <location>
        <begin position="215"/>
        <end position="256"/>
    </location>
</feature>
<keyword evidence="13" id="KW-0206">Cytoskeleton</keyword>
<accession>A0A0A1U2J6</accession>
<dbReference type="SMART" id="SM00175">
    <property type="entry name" value="RAB"/>
    <property type="match status" value="1"/>
</dbReference>
<keyword evidence="10" id="KW-0460">Magnesium</keyword>
<evidence type="ECO:0000256" key="15">
    <source>
        <dbReference type="SAM" id="MobiDB-lite"/>
    </source>
</evidence>
<keyword evidence="13" id="KW-0963">Cytoplasm</keyword>
<keyword evidence="12" id="KW-0472">Membrane</keyword>
<evidence type="ECO:0000256" key="3">
    <source>
        <dbReference type="ARBA" id="ARBA00004245"/>
    </source>
</evidence>
<dbReference type="PROSITE" id="PS51419">
    <property type="entry name" value="RAB"/>
    <property type="match status" value="1"/>
</dbReference>
<dbReference type="GO" id="GO:0005886">
    <property type="term" value="C:plasma membrane"/>
    <property type="evidence" value="ECO:0007669"/>
    <property type="project" value="UniProtKB-SubCell"/>
</dbReference>
<dbReference type="EC" id="3.6.5.2" evidence="5"/>
<dbReference type="VEuPathDB" id="AmoebaDB:EIN_281300"/>
<reference evidence="16 17" key="1">
    <citation type="submission" date="2012-10" db="EMBL/GenBank/DDBJ databases">
        <authorList>
            <person name="Zafar N."/>
            <person name="Inman J."/>
            <person name="Hall N."/>
            <person name="Lorenzi H."/>
            <person name="Caler E."/>
        </authorList>
    </citation>
    <scope>NUCLEOTIDE SEQUENCE [LARGE SCALE GENOMIC DNA]</scope>
    <source>
        <strain evidence="16 17">IP1</strain>
    </source>
</reference>
<dbReference type="FunFam" id="3.40.50.300:FF:001799">
    <property type="entry name" value="Rac2 family GTP-binding protein, putative"/>
    <property type="match status" value="1"/>
</dbReference>
<evidence type="ECO:0000256" key="7">
    <source>
        <dbReference type="ARBA" id="ARBA00022723"/>
    </source>
</evidence>
<dbReference type="Pfam" id="PF00071">
    <property type="entry name" value="Ras"/>
    <property type="match status" value="1"/>
</dbReference>
<protein>
    <recommendedName>
        <fullName evidence="5">small monomeric GTPase</fullName>
        <ecNumber evidence="5">3.6.5.2</ecNumber>
    </recommendedName>
</protein>
<dbReference type="Proteomes" id="UP000014680">
    <property type="component" value="Unassembled WGS sequence"/>
</dbReference>
<name>A0A0A1U2J6_ENTIV</name>
<dbReference type="InterPro" id="IPR003578">
    <property type="entry name" value="Small_GTPase_Rho"/>
</dbReference>
<dbReference type="Gene3D" id="3.40.50.300">
    <property type="entry name" value="P-loop containing nucleotide triphosphate hydrolases"/>
    <property type="match status" value="1"/>
</dbReference>
<proteinExistence type="inferred from homology"/>
<dbReference type="AlphaFoldDB" id="A0A0A1U2J6"/>
<evidence type="ECO:0000256" key="4">
    <source>
        <dbReference type="ARBA" id="ARBA00010142"/>
    </source>
</evidence>
<comment type="cofactor">
    <cofactor evidence="1">
        <name>Mg(2+)</name>
        <dbReference type="ChEBI" id="CHEBI:18420"/>
    </cofactor>
</comment>
<keyword evidence="9" id="KW-0378">Hydrolase</keyword>
<dbReference type="SUPFAM" id="SSF52540">
    <property type="entry name" value="P-loop containing nucleoside triphosphate hydrolases"/>
    <property type="match status" value="1"/>
</dbReference>
<dbReference type="SMART" id="SM00173">
    <property type="entry name" value="RAS"/>
    <property type="match status" value="1"/>
</dbReference>
<dbReference type="PROSITE" id="PS51420">
    <property type="entry name" value="RHO"/>
    <property type="match status" value="1"/>
</dbReference>
<keyword evidence="8" id="KW-0547">Nucleotide-binding</keyword>
<dbReference type="PROSITE" id="PS51421">
    <property type="entry name" value="RAS"/>
    <property type="match status" value="1"/>
</dbReference>
<dbReference type="InterPro" id="IPR027417">
    <property type="entry name" value="P-loop_NTPase"/>
</dbReference>
<dbReference type="InterPro" id="IPR005225">
    <property type="entry name" value="Small_GTP-bd"/>
</dbReference>
<dbReference type="CDD" id="cd00157">
    <property type="entry name" value="Rho"/>
    <property type="match status" value="1"/>
</dbReference>
<evidence type="ECO:0000256" key="6">
    <source>
        <dbReference type="ARBA" id="ARBA00022475"/>
    </source>
</evidence>
<organism evidence="16 17">
    <name type="scientific">Entamoeba invadens IP1</name>
    <dbReference type="NCBI Taxonomy" id="370355"/>
    <lineage>
        <taxon>Eukaryota</taxon>
        <taxon>Amoebozoa</taxon>
        <taxon>Evosea</taxon>
        <taxon>Archamoebae</taxon>
        <taxon>Mastigamoebida</taxon>
        <taxon>Entamoebidae</taxon>
        <taxon>Entamoeba</taxon>
    </lineage>
</organism>